<protein>
    <submittedName>
        <fullName evidence="2">Uncharacterized protein</fullName>
    </submittedName>
</protein>
<feature type="compositionally biased region" description="Low complexity" evidence="1">
    <location>
        <begin position="239"/>
        <end position="248"/>
    </location>
</feature>
<feature type="region of interest" description="Disordered" evidence="1">
    <location>
        <begin position="227"/>
        <end position="250"/>
    </location>
</feature>
<organism evidence="2 3">
    <name type="scientific">Monosporascus cannonballus</name>
    <dbReference type="NCBI Taxonomy" id="155416"/>
    <lineage>
        <taxon>Eukaryota</taxon>
        <taxon>Fungi</taxon>
        <taxon>Dikarya</taxon>
        <taxon>Ascomycota</taxon>
        <taxon>Pezizomycotina</taxon>
        <taxon>Sordariomycetes</taxon>
        <taxon>Xylariomycetidae</taxon>
        <taxon>Xylariales</taxon>
        <taxon>Xylariales incertae sedis</taxon>
        <taxon>Monosporascus</taxon>
    </lineage>
</organism>
<evidence type="ECO:0000313" key="2">
    <source>
        <dbReference type="EMBL" id="RYO85742.1"/>
    </source>
</evidence>
<keyword evidence="3" id="KW-1185">Reference proteome</keyword>
<sequence length="354" mass="38807">MDPDVHDGPPQQPRQLREGVTQRLRTGTGFPGCAVPQSSRWRVKLDSVSVEGTTRTIVVEVVASSFEQHITFIPEWAEKTVAEGLNVQIAACLSAVDELDMDIVFQDLVRRRMPSSFIHDASADGLASLRHQDLIHMVPLPRRAPQPVQGASEDMPFVNTPETDDRIPENDAIFGIFNSSSLDFELARLLGSASAGECDVVEFLEAVGKIRPHDPDPWFAARHGQALRAARGSPKTRRTAAGPPRRAPSWVTSCPHWRGRHVGVGTDRDELPRALGVRPGHGRDSTGTPGDTLPRFRSSSLDYVPEVAEWPRVVDPVQCPVMLTGPLRSVYASALQFLDKHLGAHRGRAKVGMV</sequence>
<dbReference type="EMBL" id="QJNS01000129">
    <property type="protein sequence ID" value="RYO85742.1"/>
    <property type="molecule type" value="Genomic_DNA"/>
</dbReference>
<accession>A0ABY0H5Y7</accession>
<evidence type="ECO:0000313" key="3">
    <source>
        <dbReference type="Proteomes" id="UP000294003"/>
    </source>
</evidence>
<feature type="region of interest" description="Disordered" evidence="1">
    <location>
        <begin position="274"/>
        <end position="296"/>
    </location>
</feature>
<reference evidence="2 3" key="1">
    <citation type="submission" date="2018-06" db="EMBL/GenBank/DDBJ databases">
        <title>Complete Genomes of Monosporascus.</title>
        <authorList>
            <person name="Robinson A.J."/>
            <person name="Natvig D.O."/>
        </authorList>
    </citation>
    <scope>NUCLEOTIDE SEQUENCE [LARGE SCALE GENOMIC DNA]</scope>
    <source>
        <strain evidence="2 3">CBS 609.92</strain>
    </source>
</reference>
<gene>
    <name evidence="2" type="ORF">DL762_005063</name>
</gene>
<comment type="caution">
    <text evidence="2">The sequence shown here is derived from an EMBL/GenBank/DDBJ whole genome shotgun (WGS) entry which is preliminary data.</text>
</comment>
<dbReference type="Gene3D" id="1.20.1440.110">
    <property type="entry name" value="acylaminoacyl peptidase"/>
    <property type="match status" value="1"/>
</dbReference>
<dbReference type="Proteomes" id="UP000294003">
    <property type="component" value="Unassembled WGS sequence"/>
</dbReference>
<evidence type="ECO:0000256" key="1">
    <source>
        <dbReference type="SAM" id="MobiDB-lite"/>
    </source>
</evidence>
<proteinExistence type="predicted"/>
<name>A0ABY0H5Y7_9PEZI</name>